<name>A0A7S4JBI5_9STRA</name>
<protein>
    <submittedName>
        <fullName evidence="2">Uncharacterized protein</fullName>
    </submittedName>
</protein>
<dbReference type="AlphaFoldDB" id="A0A7S4JBI5"/>
<gene>
    <name evidence="2" type="ORF">OAUR00152_LOCUS25436</name>
</gene>
<evidence type="ECO:0000313" key="2">
    <source>
        <dbReference type="EMBL" id="CAE2258456.1"/>
    </source>
</evidence>
<feature type="region of interest" description="Disordered" evidence="1">
    <location>
        <begin position="1"/>
        <end position="29"/>
    </location>
</feature>
<organism evidence="2">
    <name type="scientific">Odontella aurita</name>
    <dbReference type="NCBI Taxonomy" id="265563"/>
    <lineage>
        <taxon>Eukaryota</taxon>
        <taxon>Sar</taxon>
        <taxon>Stramenopiles</taxon>
        <taxon>Ochrophyta</taxon>
        <taxon>Bacillariophyta</taxon>
        <taxon>Mediophyceae</taxon>
        <taxon>Biddulphiophycidae</taxon>
        <taxon>Eupodiscales</taxon>
        <taxon>Odontellaceae</taxon>
        <taxon>Odontella</taxon>
    </lineage>
</organism>
<accession>A0A7S4JBI5</accession>
<proteinExistence type="predicted"/>
<dbReference type="EMBL" id="HBKQ01036892">
    <property type="protein sequence ID" value="CAE2258456.1"/>
    <property type="molecule type" value="Transcribed_RNA"/>
</dbReference>
<sequence length="88" mass="9986">MASASRRALPRFDASRRRGGENGDETTVDVFHPTVDPFCPSRQVPYLRERGAEVHVVRDSHVLVGMHTWEQIKRSFEKLLEIPIDASA</sequence>
<reference evidence="2" key="1">
    <citation type="submission" date="2021-01" db="EMBL/GenBank/DDBJ databases">
        <authorList>
            <person name="Corre E."/>
            <person name="Pelletier E."/>
            <person name="Niang G."/>
            <person name="Scheremetjew M."/>
            <person name="Finn R."/>
            <person name="Kale V."/>
            <person name="Holt S."/>
            <person name="Cochrane G."/>
            <person name="Meng A."/>
            <person name="Brown T."/>
            <person name="Cohen L."/>
        </authorList>
    </citation>
    <scope>NUCLEOTIDE SEQUENCE</scope>
    <source>
        <strain evidence="2">Isolate 1302-5</strain>
    </source>
</reference>
<evidence type="ECO:0000256" key="1">
    <source>
        <dbReference type="SAM" id="MobiDB-lite"/>
    </source>
</evidence>